<dbReference type="CDD" id="cd01066">
    <property type="entry name" value="APP_MetAP"/>
    <property type="match status" value="1"/>
</dbReference>
<evidence type="ECO:0000313" key="3">
    <source>
        <dbReference type="EMBL" id="BBX01382.1"/>
    </source>
</evidence>
<gene>
    <name evidence="3" type="ORF">MMOR_23180</name>
</gene>
<dbReference type="SUPFAM" id="SSF55920">
    <property type="entry name" value="Creatinase/aminopeptidase"/>
    <property type="match status" value="1"/>
</dbReference>
<dbReference type="RefSeq" id="WP_083154645.1">
    <property type="nucleotide sequence ID" value="NZ_AP022560.1"/>
</dbReference>
<evidence type="ECO:0000259" key="1">
    <source>
        <dbReference type="Pfam" id="PF00557"/>
    </source>
</evidence>
<proteinExistence type="predicted"/>
<keyword evidence="4" id="KW-1185">Reference proteome</keyword>
<dbReference type="InterPro" id="IPR029149">
    <property type="entry name" value="Creatin/AminoP/Spt16_N"/>
</dbReference>
<dbReference type="AlphaFoldDB" id="A0AAD1M5E5"/>
<dbReference type="InterPro" id="IPR000994">
    <property type="entry name" value="Pept_M24"/>
</dbReference>
<dbReference type="Gene3D" id="3.90.230.10">
    <property type="entry name" value="Creatinase/methionine aminopeptidase superfamily"/>
    <property type="match status" value="1"/>
</dbReference>
<dbReference type="PANTHER" id="PTHR46112">
    <property type="entry name" value="AMINOPEPTIDASE"/>
    <property type="match status" value="1"/>
</dbReference>
<dbReference type="InterPro" id="IPR000587">
    <property type="entry name" value="Creatinase_N"/>
</dbReference>
<dbReference type="EMBL" id="AP022560">
    <property type="protein sequence ID" value="BBX01382.1"/>
    <property type="molecule type" value="Genomic_DNA"/>
</dbReference>
<dbReference type="InterPro" id="IPR036005">
    <property type="entry name" value="Creatinase/aminopeptidase-like"/>
</dbReference>
<reference evidence="3 4" key="1">
    <citation type="journal article" date="2019" name="Emerg. Microbes Infect.">
        <title>Comprehensive subspecies identification of 175 nontuberculous mycobacteria species based on 7547 genomic profiles.</title>
        <authorList>
            <person name="Matsumoto Y."/>
            <person name="Kinjo T."/>
            <person name="Motooka D."/>
            <person name="Nabeya D."/>
            <person name="Jung N."/>
            <person name="Uechi K."/>
            <person name="Horii T."/>
            <person name="Iida T."/>
            <person name="Fujita J."/>
            <person name="Nakamura S."/>
        </authorList>
    </citation>
    <scope>NUCLEOTIDE SEQUENCE [LARGE SCALE GENOMIC DNA]</scope>
    <source>
        <strain evidence="3 4">JCM 6375</strain>
    </source>
</reference>
<feature type="domain" description="Creatinase N-terminal" evidence="2">
    <location>
        <begin position="16"/>
        <end position="150"/>
    </location>
</feature>
<dbReference type="InterPro" id="IPR050659">
    <property type="entry name" value="Peptidase_M24B"/>
</dbReference>
<dbReference type="PANTHER" id="PTHR46112:SF2">
    <property type="entry name" value="XAA-PRO AMINOPEPTIDASE P-RELATED"/>
    <property type="match status" value="1"/>
</dbReference>
<organism evidence="3 4">
    <name type="scientific">Mycolicibacterium moriokaense</name>
    <dbReference type="NCBI Taxonomy" id="39691"/>
    <lineage>
        <taxon>Bacteria</taxon>
        <taxon>Bacillati</taxon>
        <taxon>Actinomycetota</taxon>
        <taxon>Actinomycetes</taxon>
        <taxon>Mycobacteriales</taxon>
        <taxon>Mycobacteriaceae</taxon>
        <taxon>Mycolicibacterium</taxon>
    </lineage>
</organism>
<protein>
    <submittedName>
        <fullName evidence="3">Peptidase M24</fullName>
    </submittedName>
</protein>
<dbReference type="SUPFAM" id="SSF53092">
    <property type="entry name" value="Creatinase/prolidase N-terminal domain"/>
    <property type="match status" value="1"/>
</dbReference>
<dbReference type="KEGG" id="mmor:MMOR_23180"/>
<accession>A0AAD1M5E5</accession>
<dbReference type="Proteomes" id="UP000466681">
    <property type="component" value="Chromosome"/>
</dbReference>
<sequence length="378" mass="39660">MSDEILPDDPALRTSRRERALAQMEANDLDVLVLGRQANVRYVTGAPQLWVAGTRPFAPICVVVRATGEIHLNSSWDEGMPEEIGHDHLYGLAWNPMTLIEVLKNITGAAEAKRVGTDALSPTFGQLLPMAFPNAELVDGEVAMRAARRIKTAEEIRALRGALKVAEDGLAAAVAELAQGVTEQALTGVMLEAMAAGGVSTSATQDGAWITPREQSWRVGKRDRKVADGDLVAFAAGALADGYVGEVGRTWPVGNVKGADALFGRSNRLWDRLVAACQPGALASDLFAAYDAAGEPLPPMPVAHGLGLGFDPPVISPDLAKTSADERLDPGSVLAVTTYVWEAGVGAVFRRDAVLVTDSGPEVLTASPSPAQAAAGIS</sequence>
<dbReference type="Pfam" id="PF00557">
    <property type="entry name" value="Peptidase_M24"/>
    <property type="match status" value="1"/>
</dbReference>
<evidence type="ECO:0000259" key="2">
    <source>
        <dbReference type="Pfam" id="PF01321"/>
    </source>
</evidence>
<dbReference type="Gene3D" id="3.40.350.10">
    <property type="entry name" value="Creatinase/prolidase N-terminal domain"/>
    <property type="match status" value="1"/>
</dbReference>
<feature type="domain" description="Peptidase M24" evidence="1">
    <location>
        <begin position="158"/>
        <end position="358"/>
    </location>
</feature>
<name>A0AAD1M5E5_9MYCO</name>
<dbReference type="Pfam" id="PF01321">
    <property type="entry name" value="Creatinase_N"/>
    <property type="match status" value="1"/>
</dbReference>
<evidence type="ECO:0000313" key="4">
    <source>
        <dbReference type="Proteomes" id="UP000466681"/>
    </source>
</evidence>